<evidence type="ECO:0000313" key="2">
    <source>
        <dbReference type="EMBL" id="QSG12699.1"/>
    </source>
</evidence>
<dbReference type="EMBL" id="CP064789">
    <property type="protein sequence ID" value="QSG12699.1"/>
    <property type="molecule type" value="Genomic_DNA"/>
</dbReference>
<sequence length="74" mass="8680">MRGNNLTVSVDALAPYRVGTVMPHDNVLLGMADTKRGRDKKGHDEEKRQRERELDEEREQEQEAESDREREDEQ</sequence>
<dbReference type="Proteomes" id="UP000663305">
    <property type="component" value="Chromosome"/>
</dbReference>
<protein>
    <submittedName>
        <fullName evidence="2">Uncharacterized protein</fullName>
    </submittedName>
</protein>
<feature type="compositionally biased region" description="Basic and acidic residues" evidence="1">
    <location>
        <begin position="65"/>
        <end position="74"/>
    </location>
</feature>
<organism evidence="2 3">
    <name type="scientific">Halapricum desulfuricans</name>
    <dbReference type="NCBI Taxonomy" id="2841257"/>
    <lineage>
        <taxon>Archaea</taxon>
        <taxon>Methanobacteriati</taxon>
        <taxon>Methanobacteriota</taxon>
        <taxon>Stenosarchaea group</taxon>
        <taxon>Halobacteria</taxon>
        <taxon>Halobacteriales</taxon>
        <taxon>Haloarculaceae</taxon>
        <taxon>Halapricum</taxon>
    </lineage>
</organism>
<reference evidence="2" key="1">
    <citation type="submission" date="2020-11" db="EMBL/GenBank/DDBJ databases">
        <title>Carbohydrate-dependent, anaerobic sulfur respiration: A novel catabolism in halophilic archaea.</title>
        <authorList>
            <person name="Sorokin D.Y."/>
            <person name="Messina E."/>
            <person name="Smedile F."/>
            <person name="La Cono V."/>
            <person name="Hallsworth J.E."/>
            <person name="Yakimov M.M."/>
        </authorList>
    </citation>
    <scope>NUCLEOTIDE SEQUENCE</scope>
    <source>
        <strain evidence="2">HSR-Bgl</strain>
    </source>
</reference>
<feature type="region of interest" description="Disordered" evidence="1">
    <location>
        <begin position="28"/>
        <end position="74"/>
    </location>
</feature>
<evidence type="ECO:0000256" key="1">
    <source>
        <dbReference type="SAM" id="MobiDB-lite"/>
    </source>
</evidence>
<proteinExistence type="predicted"/>
<feature type="compositionally biased region" description="Basic and acidic residues" evidence="1">
    <location>
        <begin position="33"/>
        <end position="55"/>
    </location>
</feature>
<dbReference type="AlphaFoldDB" id="A0A897NPD3"/>
<gene>
    <name evidence="2" type="ORF">HSBGL_2293</name>
</gene>
<evidence type="ECO:0000313" key="3">
    <source>
        <dbReference type="Proteomes" id="UP000663305"/>
    </source>
</evidence>
<accession>A0A897NPD3</accession>
<name>A0A897NPD3_9EURY</name>